<sequence length="64" mass="7161">MTNQDHVKHTRAFGSNLNTNRVILPIEEKNAVGVIGKFSSLVNDYTPIGTEVLNDQEIKLSQQH</sequence>
<dbReference type="Proteomes" id="UP000093000">
    <property type="component" value="Unassembled WGS sequence"/>
</dbReference>
<proteinExistence type="predicted"/>
<name>A0A1C7N1G2_9FUNG</name>
<accession>A0A1C7N1G2</accession>
<keyword evidence="2" id="KW-1185">Reference proteome</keyword>
<dbReference type="AlphaFoldDB" id="A0A1C7N1G2"/>
<dbReference type="InParanoid" id="A0A1C7N1G2"/>
<evidence type="ECO:0000313" key="1">
    <source>
        <dbReference type="EMBL" id="OBZ82536.1"/>
    </source>
</evidence>
<comment type="caution">
    <text evidence="1">The sequence shown here is derived from an EMBL/GenBank/DDBJ whole genome shotgun (WGS) entry which is preliminary data.</text>
</comment>
<evidence type="ECO:0000313" key="2">
    <source>
        <dbReference type="Proteomes" id="UP000093000"/>
    </source>
</evidence>
<dbReference type="EMBL" id="LUGH01000845">
    <property type="protein sequence ID" value="OBZ82536.1"/>
    <property type="molecule type" value="Genomic_DNA"/>
</dbReference>
<organism evidence="1 2">
    <name type="scientific">Choanephora cucurbitarum</name>
    <dbReference type="NCBI Taxonomy" id="101091"/>
    <lineage>
        <taxon>Eukaryota</taxon>
        <taxon>Fungi</taxon>
        <taxon>Fungi incertae sedis</taxon>
        <taxon>Mucoromycota</taxon>
        <taxon>Mucoromycotina</taxon>
        <taxon>Mucoromycetes</taxon>
        <taxon>Mucorales</taxon>
        <taxon>Mucorineae</taxon>
        <taxon>Choanephoraceae</taxon>
        <taxon>Choanephoroideae</taxon>
        <taxon>Choanephora</taxon>
    </lineage>
</organism>
<reference evidence="1 2" key="1">
    <citation type="submission" date="2016-03" db="EMBL/GenBank/DDBJ databases">
        <title>Choanephora cucurbitarum.</title>
        <authorList>
            <person name="Min B."/>
            <person name="Park H."/>
            <person name="Park J.-H."/>
            <person name="Shin H.-D."/>
            <person name="Choi I.-G."/>
        </authorList>
    </citation>
    <scope>NUCLEOTIDE SEQUENCE [LARGE SCALE GENOMIC DNA]</scope>
    <source>
        <strain evidence="1 2">KUS-F28377</strain>
    </source>
</reference>
<gene>
    <name evidence="1" type="ORF">A0J61_09415</name>
</gene>
<protein>
    <submittedName>
        <fullName evidence="1">Uncharacterized protein</fullName>
    </submittedName>
</protein>